<reference evidence="2" key="1">
    <citation type="submission" date="2016-10" db="EMBL/GenBank/DDBJ databases">
        <authorList>
            <person name="Varghese N."/>
            <person name="Submissions S."/>
        </authorList>
    </citation>
    <scope>NUCLEOTIDE SEQUENCE [LARGE SCALE GENOMIC DNA]</scope>
    <source>
        <strain evidence="2">DSM 20524</strain>
    </source>
</reference>
<dbReference type="AlphaFoldDB" id="A0A1H9WEW9"/>
<sequence length="99" mass="11027">MADHFSLSTGDSTDSAAKILHVQERIRETLDDIEQSLTDLQPYWEASESDLYQQIMASWVEGAEGLRGVLTDVRSALVTTRDGNSELRTAIQDILNKTT</sequence>
<evidence type="ECO:0000313" key="2">
    <source>
        <dbReference type="Proteomes" id="UP000198929"/>
    </source>
</evidence>
<dbReference type="EMBL" id="FOGQ01000021">
    <property type="protein sequence ID" value="SES32462.1"/>
    <property type="molecule type" value="Genomic_DNA"/>
</dbReference>
<dbReference type="Proteomes" id="UP000198929">
    <property type="component" value="Unassembled WGS sequence"/>
</dbReference>
<dbReference type="RefSeq" id="WP_092260968.1">
    <property type="nucleotide sequence ID" value="NZ_CP047199.1"/>
</dbReference>
<accession>A0A1H9WEW9</accession>
<proteinExistence type="predicted"/>
<protein>
    <recommendedName>
        <fullName evidence="3">WXG100 family type VII secretion target</fullName>
    </recommendedName>
</protein>
<dbReference type="Gene3D" id="1.10.287.1060">
    <property type="entry name" value="ESAT-6-like"/>
    <property type="match status" value="1"/>
</dbReference>
<organism evidence="1 2">
    <name type="scientific">Corynebacterium cystitidis DSM 20524</name>
    <dbReference type="NCBI Taxonomy" id="1121357"/>
    <lineage>
        <taxon>Bacteria</taxon>
        <taxon>Bacillati</taxon>
        <taxon>Actinomycetota</taxon>
        <taxon>Actinomycetes</taxon>
        <taxon>Mycobacteriales</taxon>
        <taxon>Corynebacteriaceae</taxon>
        <taxon>Corynebacterium</taxon>
    </lineage>
</organism>
<evidence type="ECO:0008006" key="3">
    <source>
        <dbReference type="Google" id="ProtNLM"/>
    </source>
</evidence>
<dbReference type="STRING" id="1121357.SAMN05661109_02697"/>
<name>A0A1H9WEW9_9CORY</name>
<evidence type="ECO:0000313" key="1">
    <source>
        <dbReference type="EMBL" id="SES32462.1"/>
    </source>
</evidence>
<keyword evidence="2" id="KW-1185">Reference proteome</keyword>
<dbReference type="SUPFAM" id="SSF140453">
    <property type="entry name" value="EsxAB dimer-like"/>
    <property type="match status" value="1"/>
</dbReference>
<dbReference type="InterPro" id="IPR036689">
    <property type="entry name" value="ESAT-6-like_sf"/>
</dbReference>
<gene>
    <name evidence="1" type="ORF">SAMN05661109_02697</name>
</gene>